<feature type="domain" description="Enoyl reductase (ER)" evidence="1">
    <location>
        <begin position="12"/>
        <end position="367"/>
    </location>
</feature>
<dbReference type="EMBL" id="JAACNH010000002">
    <property type="protein sequence ID" value="KAG8450210.1"/>
    <property type="molecule type" value="Genomic_DNA"/>
</dbReference>
<accession>A0A8T2K3J7</accession>
<dbReference type="InterPro" id="IPR013154">
    <property type="entry name" value="ADH-like_N"/>
</dbReference>
<protein>
    <recommendedName>
        <fullName evidence="1">Enoyl reductase (ER) domain-containing protein</fullName>
    </recommendedName>
</protein>
<dbReference type="InterPro" id="IPR020843">
    <property type="entry name" value="ER"/>
</dbReference>
<dbReference type="OrthoDB" id="9930022at2759"/>
<dbReference type="CDD" id="cd05195">
    <property type="entry name" value="enoyl_red"/>
    <property type="match status" value="1"/>
</dbReference>
<reference evidence="2" key="1">
    <citation type="thesis" date="2020" institute="ProQuest LLC" country="789 East Eisenhower Parkway, Ann Arbor, MI, USA">
        <title>Comparative Genomics and Chromosome Evolution.</title>
        <authorList>
            <person name="Mudd A.B."/>
        </authorList>
    </citation>
    <scope>NUCLEOTIDE SEQUENCE</scope>
    <source>
        <strain evidence="2">Female2</strain>
        <tissue evidence="2">Blood</tissue>
    </source>
</reference>
<comment type="caution">
    <text evidence="2">The sequence shown here is derived from an EMBL/GenBank/DDBJ whole genome shotgun (WGS) entry which is preliminary data.</text>
</comment>
<gene>
    <name evidence="2" type="ORF">GDO86_002740</name>
</gene>
<dbReference type="SUPFAM" id="SSF50129">
    <property type="entry name" value="GroES-like"/>
    <property type="match status" value="1"/>
</dbReference>
<proteinExistence type="predicted"/>
<evidence type="ECO:0000313" key="2">
    <source>
        <dbReference type="EMBL" id="KAG8450210.1"/>
    </source>
</evidence>
<dbReference type="Gene3D" id="3.90.180.10">
    <property type="entry name" value="Medium-chain alcohol dehydrogenases, catalytic domain"/>
    <property type="match status" value="1"/>
</dbReference>
<organism evidence="2 3">
    <name type="scientific">Hymenochirus boettgeri</name>
    <name type="common">Congo dwarf clawed frog</name>
    <dbReference type="NCBI Taxonomy" id="247094"/>
    <lineage>
        <taxon>Eukaryota</taxon>
        <taxon>Metazoa</taxon>
        <taxon>Chordata</taxon>
        <taxon>Craniata</taxon>
        <taxon>Vertebrata</taxon>
        <taxon>Euteleostomi</taxon>
        <taxon>Amphibia</taxon>
        <taxon>Batrachia</taxon>
        <taxon>Anura</taxon>
        <taxon>Pipoidea</taxon>
        <taxon>Pipidae</taxon>
        <taxon>Pipinae</taxon>
        <taxon>Hymenochirus</taxon>
    </lineage>
</organism>
<dbReference type="SUPFAM" id="SSF51735">
    <property type="entry name" value="NAD(P)-binding Rossmann-fold domains"/>
    <property type="match status" value="1"/>
</dbReference>
<keyword evidence="3" id="KW-1185">Reference proteome</keyword>
<dbReference type="Proteomes" id="UP000812440">
    <property type="component" value="Chromosome 2"/>
</dbReference>
<evidence type="ECO:0000313" key="3">
    <source>
        <dbReference type="Proteomes" id="UP000812440"/>
    </source>
</evidence>
<dbReference type="PANTHER" id="PTHR44461">
    <property type="entry name" value="QUINONE OXIDOREDUCTASE-LIKE PROTEIN 1"/>
    <property type="match status" value="1"/>
</dbReference>
<dbReference type="InterPro" id="IPR011032">
    <property type="entry name" value="GroES-like_sf"/>
</dbReference>
<name>A0A8T2K3J7_9PIPI</name>
<dbReference type="Pfam" id="PF08240">
    <property type="entry name" value="ADH_N"/>
    <property type="match status" value="1"/>
</dbReference>
<dbReference type="SMART" id="SM00829">
    <property type="entry name" value="PKS_ER"/>
    <property type="match status" value="1"/>
</dbReference>
<evidence type="ECO:0000259" key="1">
    <source>
        <dbReference type="SMART" id="SM00829"/>
    </source>
</evidence>
<dbReference type="GO" id="GO:0016491">
    <property type="term" value="F:oxidoreductase activity"/>
    <property type="evidence" value="ECO:0007669"/>
    <property type="project" value="InterPro"/>
</dbReference>
<dbReference type="AlphaFoldDB" id="A0A8T2K3J7"/>
<dbReference type="PANTHER" id="PTHR44461:SF1">
    <property type="entry name" value="QUINONE OXIDOREDUCTASE-LIKE PROTEIN 1"/>
    <property type="match status" value="1"/>
</dbReference>
<dbReference type="InterPro" id="IPR036291">
    <property type="entry name" value="NAD(P)-bd_dom_sf"/>
</dbReference>
<dbReference type="InterPro" id="IPR042633">
    <property type="entry name" value="CRYZL1"/>
</dbReference>
<sequence>MKGLYYQQNTPGDDGAFVYQDMEPGPMQSEYEVKLQVKACALSRINTKLLCEANIETELEPVGREVAGVIVEIGSKVSFFKPDDEVVGILPLGYQDSGLCETLWVHENQLVPKPEKVSWVEAAGTIRDGLTVYTALHSLANLGPGKSVLVLDGASTIGSLAVQLSLHRGATVLTTANSEESKLYLEKLRPPVARVLDMSKGKVDLTDCCLEETGGLGVDIVLDAGVRLYKESSIIKPQHLPHKHDILSLLSAGSHWITCEQNLQLDPPDCHLLFLKGASVSFLNEEMWNLSNAQHGRYLHILSLSFITQSQQKYIALTNVSHILKDVMDKLANGIFRPQLDDPVPLYEAKVVMEMVQKNETRKRQIVQL</sequence>